<dbReference type="Gene3D" id="2.40.110.10">
    <property type="entry name" value="Butyryl-CoA Dehydrogenase, subunit A, domain 2"/>
    <property type="match status" value="1"/>
</dbReference>
<accession>A0A1L3I3V7</accession>
<dbReference type="InterPro" id="IPR013786">
    <property type="entry name" value="AcylCoA_DH/ox_N"/>
</dbReference>
<evidence type="ECO:0000256" key="4">
    <source>
        <dbReference type="ARBA" id="ARBA00022827"/>
    </source>
</evidence>
<proteinExistence type="inferred from homology"/>
<evidence type="ECO:0000259" key="7">
    <source>
        <dbReference type="Pfam" id="PF02770"/>
    </source>
</evidence>
<evidence type="ECO:0000256" key="1">
    <source>
        <dbReference type="ARBA" id="ARBA00001974"/>
    </source>
</evidence>
<dbReference type="PANTHER" id="PTHR43884">
    <property type="entry name" value="ACYL-COA DEHYDROGENASE"/>
    <property type="match status" value="1"/>
</dbReference>
<comment type="cofactor">
    <cofactor evidence="1 5">
        <name>FAD</name>
        <dbReference type="ChEBI" id="CHEBI:57692"/>
    </cofactor>
</comment>
<dbReference type="InterPro" id="IPR046373">
    <property type="entry name" value="Acyl-CoA_Oxase/DH_mid-dom_sf"/>
</dbReference>
<dbReference type="Pfam" id="PF02770">
    <property type="entry name" value="Acyl-CoA_dh_M"/>
    <property type="match status" value="1"/>
</dbReference>
<dbReference type="SUPFAM" id="SSF56645">
    <property type="entry name" value="Acyl-CoA dehydrogenase NM domain-like"/>
    <property type="match status" value="1"/>
</dbReference>
<dbReference type="AlphaFoldDB" id="A0A1L3I3V7"/>
<dbReference type="InterPro" id="IPR009075">
    <property type="entry name" value="AcylCo_DH/oxidase_C"/>
</dbReference>
<gene>
    <name evidence="9" type="ORF">PhaeoP97_01378</name>
</gene>
<dbReference type="GO" id="GO:0003995">
    <property type="term" value="F:acyl-CoA dehydrogenase activity"/>
    <property type="evidence" value="ECO:0007669"/>
    <property type="project" value="InterPro"/>
</dbReference>
<dbReference type="Gene3D" id="1.20.140.10">
    <property type="entry name" value="Butyryl-CoA Dehydrogenase, subunit A, domain 3"/>
    <property type="match status" value="1"/>
</dbReference>
<feature type="domain" description="Acyl-CoA dehydrogenase/oxidase C-terminal" evidence="6">
    <location>
        <begin position="233"/>
        <end position="382"/>
    </location>
</feature>
<feature type="domain" description="Acyl-CoA dehydrogenase/oxidase N-terminal" evidence="8">
    <location>
        <begin position="9"/>
        <end position="118"/>
    </location>
</feature>
<dbReference type="RefSeq" id="WP_072504433.1">
    <property type="nucleotide sequence ID" value="NZ_CP016364.1"/>
</dbReference>
<keyword evidence="3 5" id="KW-0285">Flavoprotein</keyword>
<dbReference type="Proteomes" id="UP000183859">
    <property type="component" value="Chromosome"/>
</dbReference>
<dbReference type="InterPro" id="IPR036250">
    <property type="entry name" value="AcylCo_DH-like_C"/>
</dbReference>
<evidence type="ECO:0000256" key="2">
    <source>
        <dbReference type="ARBA" id="ARBA00009347"/>
    </source>
</evidence>
<organism evidence="9 10">
    <name type="scientific">Phaeobacter porticola</name>
    <dbReference type="NCBI Taxonomy" id="1844006"/>
    <lineage>
        <taxon>Bacteria</taxon>
        <taxon>Pseudomonadati</taxon>
        <taxon>Pseudomonadota</taxon>
        <taxon>Alphaproteobacteria</taxon>
        <taxon>Rhodobacterales</taxon>
        <taxon>Roseobacteraceae</taxon>
        <taxon>Phaeobacter</taxon>
    </lineage>
</organism>
<comment type="similarity">
    <text evidence="2 5">Belongs to the acyl-CoA dehydrogenase family.</text>
</comment>
<feature type="domain" description="Acyl-CoA oxidase/dehydrogenase middle" evidence="7">
    <location>
        <begin position="123"/>
        <end position="221"/>
    </location>
</feature>
<dbReference type="STRING" id="1844006.PhaeoP97_01378"/>
<dbReference type="KEGG" id="php:PhaeoP97_01378"/>
<dbReference type="Pfam" id="PF00441">
    <property type="entry name" value="Acyl-CoA_dh_1"/>
    <property type="match status" value="1"/>
</dbReference>
<sequence length="387" mass="41623">MFKRTLFEADHETLRHQIADFLETQVVPDHPQWVADRQAPRAIWQQAGAAGLLCRTIPTDCGGHGGDFRDSVVIIEEIAKRRLCGLLTFLQSDIVAPYLHRLGNEVQRQEYLPGLCSGRRIGAIALTEPQGGSDLHALSCAAEQDGDEIVLTGEKTHISNGSQADLIIVAARKGGTDGGTGQPTGFDMVLVDADAPGLTRSRINKTGMPALDTSHLRFDGCRVPQGNLLGASGMGFFYLVSFLSIERLVLAVYAQAMTETLLQETVKLCSTRQTGQGTTLDYQATQFRLADLYGEAMANRSFVDSCITDHLAGRLDNRNACIAKLRSTETLAAIAAAKLQLSGARGYCTEGPDTATQDVLDSAIQTIWGGSSEVMRNVVGSSLANIL</sequence>
<evidence type="ECO:0000313" key="9">
    <source>
        <dbReference type="EMBL" id="APG46801.1"/>
    </source>
</evidence>
<dbReference type="PROSITE" id="PS00072">
    <property type="entry name" value="ACYL_COA_DH_1"/>
    <property type="match status" value="1"/>
</dbReference>
<evidence type="ECO:0000259" key="6">
    <source>
        <dbReference type="Pfam" id="PF00441"/>
    </source>
</evidence>
<dbReference type="InterPro" id="IPR037069">
    <property type="entry name" value="AcylCoA_DH/ox_N_sf"/>
</dbReference>
<keyword evidence="10" id="KW-1185">Reference proteome</keyword>
<keyword evidence="5" id="KW-0560">Oxidoreductase</keyword>
<dbReference type="SUPFAM" id="SSF47203">
    <property type="entry name" value="Acyl-CoA dehydrogenase C-terminal domain-like"/>
    <property type="match status" value="1"/>
</dbReference>
<dbReference type="OrthoDB" id="5510711at2"/>
<dbReference type="Pfam" id="PF02771">
    <property type="entry name" value="Acyl-CoA_dh_N"/>
    <property type="match status" value="1"/>
</dbReference>
<dbReference type="EMBL" id="CP016364">
    <property type="protein sequence ID" value="APG46801.1"/>
    <property type="molecule type" value="Genomic_DNA"/>
</dbReference>
<evidence type="ECO:0000259" key="8">
    <source>
        <dbReference type="Pfam" id="PF02771"/>
    </source>
</evidence>
<reference evidence="10" key="1">
    <citation type="submission" date="2016-07" db="EMBL/GenBank/DDBJ databases">
        <title>Phaeobacter portensis sp. nov., a tropodithietic acid producing bacterium isolated from a German harbor.</title>
        <authorList>
            <person name="Freese H.M."/>
            <person name="Bunk B."/>
            <person name="Breider S."/>
            <person name="Brinkhoff T."/>
        </authorList>
    </citation>
    <scope>NUCLEOTIDE SEQUENCE [LARGE SCALE GENOMIC DNA]</scope>
    <source>
        <strain evidence="10">P97</strain>
    </source>
</reference>
<dbReference type="GO" id="GO:0005886">
    <property type="term" value="C:plasma membrane"/>
    <property type="evidence" value="ECO:0007669"/>
    <property type="project" value="TreeGrafter"/>
</dbReference>
<dbReference type="InterPro" id="IPR009100">
    <property type="entry name" value="AcylCoA_DH/oxidase_NM_dom_sf"/>
</dbReference>
<protein>
    <submittedName>
        <fullName evidence="9">Putative long-chain specific acyl-CoA dehydrogenase</fullName>
    </submittedName>
</protein>
<evidence type="ECO:0000313" key="10">
    <source>
        <dbReference type="Proteomes" id="UP000183859"/>
    </source>
</evidence>
<dbReference type="PANTHER" id="PTHR43884:SF19">
    <property type="entry name" value="ACYL-COA DEHYDROGENASE FADE4-RELATED"/>
    <property type="match status" value="1"/>
</dbReference>
<dbReference type="Gene3D" id="1.10.540.10">
    <property type="entry name" value="Acyl-CoA dehydrogenase/oxidase, N-terminal domain"/>
    <property type="match status" value="1"/>
</dbReference>
<evidence type="ECO:0000256" key="5">
    <source>
        <dbReference type="RuleBase" id="RU362125"/>
    </source>
</evidence>
<evidence type="ECO:0000256" key="3">
    <source>
        <dbReference type="ARBA" id="ARBA00022630"/>
    </source>
</evidence>
<keyword evidence="4 5" id="KW-0274">FAD</keyword>
<dbReference type="GO" id="GO:0050660">
    <property type="term" value="F:flavin adenine dinucleotide binding"/>
    <property type="evidence" value="ECO:0007669"/>
    <property type="project" value="InterPro"/>
</dbReference>
<dbReference type="InterPro" id="IPR006089">
    <property type="entry name" value="Acyl-CoA_DH_CS"/>
</dbReference>
<dbReference type="InterPro" id="IPR006091">
    <property type="entry name" value="Acyl-CoA_Oxase/DH_mid-dom"/>
</dbReference>
<name>A0A1L3I3V7_9RHOB</name>